<name>A0A3M5TV75_9PSED</name>
<reference evidence="1 2" key="1">
    <citation type="submission" date="2018-08" db="EMBL/GenBank/DDBJ databases">
        <title>Recombination of ecologically and evolutionarily significant loci maintains genetic cohesion in the Pseudomonas syringae species complex.</title>
        <authorList>
            <person name="Dillon M."/>
            <person name="Thakur S."/>
            <person name="Almeida R.N.D."/>
            <person name="Weir B.S."/>
            <person name="Guttman D.S."/>
        </authorList>
    </citation>
    <scope>NUCLEOTIDE SEQUENCE [LARGE SCALE GENOMIC DNA]</scope>
    <source>
        <strain evidence="1 2">ICMP 9749</strain>
    </source>
</reference>
<comment type="caution">
    <text evidence="1">The sequence shown here is derived from an EMBL/GenBank/DDBJ whole genome shotgun (WGS) entry which is preliminary data.</text>
</comment>
<sequence length="75" mass="8280">MVRRQIPGVVVHQVIGQQLALEFVEINREFSHFMGRDEHSTKAKYGAGFVLGVVTGDVLTDMAKLIQVSGIMHAD</sequence>
<accession>A0A3M5TV75</accession>
<evidence type="ECO:0000313" key="2">
    <source>
        <dbReference type="Proteomes" id="UP000281514"/>
    </source>
</evidence>
<proteinExistence type="predicted"/>
<evidence type="ECO:0000313" key="1">
    <source>
        <dbReference type="EMBL" id="RMU37480.1"/>
    </source>
</evidence>
<dbReference type="AlphaFoldDB" id="A0A3M5TV75"/>
<dbReference type="Proteomes" id="UP000281514">
    <property type="component" value="Unassembled WGS sequence"/>
</dbReference>
<gene>
    <name evidence="1" type="ORF">ALP32_03345</name>
</gene>
<dbReference type="EMBL" id="RBTX01000195">
    <property type="protein sequence ID" value="RMU37480.1"/>
    <property type="molecule type" value="Genomic_DNA"/>
</dbReference>
<organism evidence="1 2">
    <name type="scientific">Pseudomonas avellanae</name>
    <dbReference type="NCBI Taxonomy" id="46257"/>
    <lineage>
        <taxon>Bacteria</taxon>
        <taxon>Pseudomonadati</taxon>
        <taxon>Pseudomonadota</taxon>
        <taxon>Gammaproteobacteria</taxon>
        <taxon>Pseudomonadales</taxon>
        <taxon>Pseudomonadaceae</taxon>
        <taxon>Pseudomonas</taxon>
    </lineage>
</organism>
<protein>
    <submittedName>
        <fullName evidence="1">Uncharacterized protein</fullName>
    </submittedName>
</protein>